<comment type="caution">
    <text evidence="1">The sequence shown here is derived from an EMBL/GenBank/DDBJ whole genome shotgun (WGS) entry which is preliminary data.</text>
</comment>
<dbReference type="Proteomes" id="UP001056778">
    <property type="component" value="Chromosome 2"/>
</dbReference>
<proteinExistence type="predicted"/>
<gene>
    <name evidence="1" type="ORF">MML48_2g00006748</name>
</gene>
<name>A0ACB9TKX7_HOLOL</name>
<dbReference type="EMBL" id="CM043016">
    <property type="protein sequence ID" value="KAI4467335.1"/>
    <property type="molecule type" value="Genomic_DNA"/>
</dbReference>
<accession>A0ACB9TKX7</accession>
<protein>
    <submittedName>
        <fullName evidence="1">Dna-directed rna polymerases i ii and iii subunit rpabc2</fullName>
    </submittedName>
</protein>
<sequence length="268" mass="30740">MQINLYNFTVVSGHSKSKLTPENVKSFTWTEKDRQRGSNEIVSAVFYSLQDFNFDEEVQQVRLVCDGCGGQNKNSSMIGMVQYWLKRCSPPQIQLVELVYPVVGHSFLPPDRVFGQIERKIKKCGTIINPEMYLTIIKEYATVLKMGEDYPIFHWKSEVKKVLKSPGSWHFRFQPSKRIIFTKATDGSVLVRGEPFYKNDISTAKSIYHATLVEDFMNLDDDVITSETPTEDKIVASVNKQDKFNDNSDVSDTDDILREKPSHHELAK</sequence>
<evidence type="ECO:0000313" key="2">
    <source>
        <dbReference type="Proteomes" id="UP001056778"/>
    </source>
</evidence>
<keyword evidence="2" id="KW-1185">Reference proteome</keyword>
<keyword evidence="1" id="KW-0804">Transcription</keyword>
<organism evidence="1 2">
    <name type="scientific">Holotrichia oblita</name>
    <name type="common">Chafer beetle</name>
    <dbReference type="NCBI Taxonomy" id="644536"/>
    <lineage>
        <taxon>Eukaryota</taxon>
        <taxon>Metazoa</taxon>
        <taxon>Ecdysozoa</taxon>
        <taxon>Arthropoda</taxon>
        <taxon>Hexapoda</taxon>
        <taxon>Insecta</taxon>
        <taxon>Pterygota</taxon>
        <taxon>Neoptera</taxon>
        <taxon>Endopterygota</taxon>
        <taxon>Coleoptera</taxon>
        <taxon>Polyphaga</taxon>
        <taxon>Scarabaeiformia</taxon>
        <taxon>Scarabaeidae</taxon>
        <taxon>Melolonthinae</taxon>
        <taxon>Holotrichia</taxon>
    </lineage>
</organism>
<keyword evidence="1" id="KW-0240">DNA-directed RNA polymerase</keyword>
<evidence type="ECO:0000313" key="1">
    <source>
        <dbReference type="EMBL" id="KAI4467335.1"/>
    </source>
</evidence>
<reference evidence="1" key="1">
    <citation type="submission" date="2022-04" db="EMBL/GenBank/DDBJ databases">
        <title>Chromosome-scale genome assembly of Holotrichia oblita Faldermann.</title>
        <authorList>
            <person name="Rongchong L."/>
        </authorList>
    </citation>
    <scope>NUCLEOTIDE SEQUENCE</scope>
    <source>
        <strain evidence="1">81SQS9</strain>
    </source>
</reference>